<organism evidence="1 2">
    <name type="scientific">Labilithrix luteola</name>
    <dbReference type="NCBI Taxonomy" id="1391654"/>
    <lineage>
        <taxon>Bacteria</taxon>
        <taxon>Pseudomonadati</taxon>
        <taxon>Myxococcota</taxon>
        <taxon>Polyangia</taxon>
        <taxon>Polyangiales</taxon>
        <taxon>Labilitrichaceae</taxon>
        <taxon>Labilithrix</taxon>
    </lineage>
</organism>
<proteinExistence type="predicted"/>
<sequence>MVAKLTPKPWIGAEPFSERISTAKFARSIDCGGHATGP</sequence>
<reference evidence="1 2" key="1">
    <citation type="submission" date="2015-08" db="EMBL/GenBank/DDBJ databases">
        <authorList>
            <person name="Babu N.S."/>
            <person name="Beckwith C.J."/>
            <person name="Beseler K.G."/>
            <person name="Brison A."/>
            <person name="Carone J.V."/>
            <person name="Caskin T.P."/>
            <person name="Diamond M."/>
            <person name="Durham M.E."/>
            <person name="Foxe J.M."/>
            <person name="Go M."/>
            <person name="Henderson B.A."/>
            <person name="Jones I.B."/>
            <person name="McGettigan J.A."/>
            <person name="Micheletti S.J."/>
            <person name="Nasrallah M.E."/>
            <person name="Ortiz D."/>
            <person name="Piller C.R."/>
            <person name="Privatt S.R."/>
            <person name="Schneider S.L."/>
            <person name="Sharp S."/>
            <person name="Smith T.C."/>
            <person name="Stanton J.D."/>
            <person name="Ullery H.E."/>
            <person name="Wilson R.J."/>
            <person name="Serrano M.G."/>
            <person name="Buck G."/>
            <person name="Lee V."/>
            <person name="Wang Y."/>
            <person name="Carvalho R."/>
            <person name="Voegtly L."/>
            <person name="Shi R."/>
            <person name="Duckworth R."/>
            <person name="Johnson A."/>
            <person name="Loviza R."/>
            <person name="Walstead R."/>
            <person name="Shah Z."/>
            <person name="Kiflezghi M."/>
            <person name="Wade K."/>
            <person name="Ball S.L."/>
            <person name="Bradley K.W."/>
            <person name="Asai D.J."/>
            <person name="Bowman C.A."/>
            <person name="Russell D.A."/>
            <person name="Pope W.H."/>
            <person name="Jacobs-Sera D."/>
            <person name="Hendrix R.W."/>
            <person name="Hatfull G.F."/>
        </authorList>
    </citation>
    <scope>NUCLEOTIDE SEQUENCE [LARGE SCALE GENOMIC DNA]</scope>
    <source>
        <strain evidence="1 2">DSM 27648</strain>
    </source>
</reference>
<dbReference type="AlphaFoldDB" id="A0A0K1PQ44"/>
<dbReference type="EMBL" id="CP012333">
    <property type="protein sequence ID" value="AKU95219.1"/>
    <property type="molecule type" value="Genomic_DNA"/>
</dbReference>
<name>A0A0K1PQ44_9BACT</name>
<dbReference type="STRING" id="1391654.AKJ09_01883"/>
<evidence type="ECO:0000313" key="1">
    <source>
        <dbReference type="EMBL" id="AKU95219.1"/>
    </source>
</evidence>
<gene>
    <name evidence="1" type="ORF">AKJ09_01883</name>
</gene>
<protein>
    <submittedName>
        <fullName evidence="1">Uncharacterized protein</fullName>
    </submittedName>
</protein>
<dbReference type="KEGG" id="llu:AKJ09_01883"/>
<dbReference type="Proteomes" id="UP000064967">
    <property type="component" value="Chromosome"/>
</dbReference>
<keyword evidence="2" id="KW-1185">Reference proteome</keyword>
<accession>A0A0K1PQ44</accession>
<evidence type="ECO:0000313" key="2">
    <source>
        <dbReference type="Proteomes" id="UP000064967"/>
    </source>
</evidence>